<reference evidence="2" key="1">
    <citation type="submission" date="2013-08" db="EMBL/GenBank/DDBJ databases">
        <title>Intrasporangium oryzae NRRL B-24470.</title>
        <authorList>
            <person name="Liu H."/>
            <person name="Wang G."/>
        </authorList>
    </citation>
    <scope>NUCLEOTIDE SEQUENCE [LARGE SCALE GENOMIC DNA]</scope>
    <source>
        <strain evidence="2">Q5-1</strain>
    </source>
</reference>
<evidence type="ECO:0000313" key="1">
    <source>
        <dbReference type="EMBL" id="EWT02523.1"/>
    </source>
</evidence>
<dbReference type="AlphaFoldDB" id="W9GCJ9"/>
<organism evidence="1 2">
    <name type="scientific">Intrasporangium chromatireducens Q5-1</name>
    <dbReference type="NCBI Taxonomy" id="584657"/>
    <lineage>
        <taxon>Bacteria</taxon>
        <taxon>Bacillati</taxon>
        <taxon>Actinomycetota</taxon>
        <taxon>Actinomycetes</taxon>
        <taxon>Micrococcales</taxon>
        <taxon>Intrasporangiaceae</taxon>
        <taxon>Intrasporangium</taxon>
    </lineage>
</organism>
<evidence type="ECO:0000313" key="2">
    <source>
        <dbReference type="Proteomes" id="UP000019494"/>
    </source>
</evidence>
<dbReference type="EMBL" id="AWQS01000569">
    <property type="protein sequence ID" value="EWT02523.1"/>
    <property type="molecule type" value="Genomic_DNA"/>
</dbReference>
<gene>
    <name evidence="1" type="ORF">N864_20290</name>
</gene>
<protein>
    <submittedName>
        <fullName evidence="1">Uncharacterized protein</fullName>
    </submittedName>
</protein>
<comment type="caution">
    <text evidence="1">The sequence shown here is derived from an EMBL/GenBank/DDBJ whole genome shotgun (WGS) entry which is preliminary data.</text>
</comment>
<sequence length="64" mass="7371">MYLCDWVVANSDTARWHLDPGRGMCYVELPTGDWLDPYRWLVQCVAGRQAAARRFVEKARELGA</sequence>
<proteinExistence type="predicted"/>
<dbReference type="Proteomes" id="UP000019494">
    <property type="component" value="Unassembled WGS sequence"/>
</dbReference>
<accession>W9GCJ9</accession>
<name>W9GCJ9_9MICO</name>
<keyword evidence="2" id="KW-1185">Reference proteome</keyword>